<dbReference type="EMBL" id="FOLO01000054">
    <property type="protein sequence ID" value="SFD39709.1"/>
    <property type="molecule type" value="Genomic_DNA"/>
</dbReference>
<dbReference type="InterPro" id="IPR050640">
    <property type="entry name" value="Bact_2-comp_sensor_kinase"/>
</dbReference>
<dbReference type="STRING" id="1123010.SAMN02745724_04395"/>
<dbReference type="AlphaFoldDB" id="A0A1I1RZF2"/>
<sequence>MRKITDYWLAQLLIFILLTTLPLVALSVVDAIKILVYTHDWLIFVIMNLLVLHFIARKQISKHKSASNFKKIYTSIIIIILMNLALIIPLYLLSILWGSDTINKDKLFHGLIFTSINIHFVWCFGYQMALSAREKSRLEIVHQKLSLKILAQQIQPDFLYQSLDNIEVLIEQDEDLACDAITNLAELLRYKLKASKLECVNLGEELTAVSYMQHLAHQGEVNMIDLASILEQKINVPPLCIYQLVTLLNQKIETPLTISLQVKQDKWYLHISGVLSSPRLIRRKITKQYESFFRLGAEFSYIDQNLILSAPLDKDLD</sequence>
<keyword evidence="1" id="KW-1133">Transmembrane helix</keyword>
<keyword evidence="3" id="KW-0418">Kinase</keyword>
<feature type="transmembrane region" description="Helical" evidence="1">
    <location>
        <begin position="72"/>
        <end position="95"/>
    </location>
</feature>
<dbReference type="GO" id="GO:0016020">
    <property type="term" value="C:membrane"/>
    <property type="evidence" value="ECO:0007669"/>
    <property type="project" value="InterPro"/>
</dbReference>
<dbReference type="RefSeq" id="WP_091989808.1">
    <property type="nucleotide sequence ID" value="NZ_FOLO01000054.1"/>
</dbReference>
<dbReference type="Pfam" id="PF06580">
    <property type="entry name" value="His_kinase"/>
    <property type="match status" value="1"/>
</dbReference>
<dbReference type="PANTHER" id="PTHR34220:SF7">
    <property type="entry name" value="SENSOR HISTIDINE KINASE YPDA"/>
    <property type="match status" value="1"/>
</dbReference>
<dbReference type="InterPro" id="IPR010559">
    <property type="entry name" value="Sig_transdc_His_kin_internal"/>
</dbReference>
<gene>
    <name evidence="3" type="ORF">SAMN02745724_04395</name>
</gene>
<evidence type="ECO:0000313" key="3">
    <source>
        <dbReference type="EMBL" id="SFD39709.1"/>
    </source>
</evidence>
<keyword evidence="4" id="KW-1185">Reference proteome</keyword>
<name>A0A1I1RZF2_9GAMM</name>
<keyword evidence="1" id="KW-0472">Membrane</keyword>
<evidence type="ECO:0000259" key="2">
    <source>
        <dbReference type="Pfam" id="PF06580"/>
    </source>
</evidence>
<feature type="domain" description="Signal transduction histidine kinase internal region" evidence="2">
    <location>
        <begin position="146"/>
        <end position="210"/>
    </location>
</feature>
<evidence type="ECO:0000256" key="1">
    <source>
        <dbReference type="SAM" id="Phobius"/>
    </source>
</evidence>
<feature type="transmembrane region" description="Helical" evidence="1">
    <location>
        <begin position="107"/>
        <end position="129"/>
    </location>
</feature>
<organism evidence="3 4">
    <name type="scientific">Pseudoalteromonas denitrificans DSM 6059</name>
    <dbReference type="NCBI Taxonomy" id="1123010"/>
    <lineage>
        <taxon>Bacteria</taxon>
        <taxon>Pseudomonadati</taxon>
        <taxon>Pseudomonadota</taxon>
        <taxon>Gammaproteobacteria</taxon>
        <taxon>Alteromonadales</taxon>
        <taxon>Pseudoalteromonadaceae</taxon>
        <taxon>Pseudoalteromonas</taxon>
    </lineage>
</organism>
<dbReference type="PANTHER" id="PTHR34220">
    <property type="entry name" value="SENSOR HISTIDINE KINASE YPDA"/>
    <property type="match status" value="1"/>
</dbReference>
<protein>
    <submittedName>
        <fullName evidence="3">Histidine kinase</fullName>
    </submittedName>
</protein>
<dbReference type="Proteomes" id="UP000198862">
    <property type="component" value="Unassembled WGS sequence"/>
</dbReference>
<dbReference type="GO" id="GO:0000155">
    <property type="term" value="F:phosphorelay sensor kinase activity"/>
    <property type="evidence" value="ECO:0007669"/>
    <property type="project" value="InterPro"/>
</dbReference>
<accession>A0A1I1RZF2</accession>
<evidence type="ECO:0000313" key="4">
    <source>
        <dbReference type="Proteomes" id="UP000198862"/>
    </source>
</evidence>
<keyword evidence="1" id="KW-0812">Transmembrane</keyword>
<reference evidence="3 4" key="1">
    <citation type="submission" date="2016-10" db="EMBL/GenBank/DDBJ databases">
        <authorList>
            <person name="de Groot N.N."/>
        </authorList>
    </citation>
    <scope>NUCLEOTIDE SEQUENCE [LARGE SCALE GENOMIC DNA]</scope>
    <source>
        <strain evidence="3 4">DSM 6059</strain>
    </source>
</reference>
<proteinExistence type="predicted"/>
<feature type="transmembrane region" description="Helical" evidence="1">
    <location>
        <begin position="41"/>
        <end position="60"/>
    </location>
</feature>
<dbReference type="OrthoDB" id="6287031at2"/>
<keyword evidence="3" id="KW-0808">Transferase</keyword>